<keyword evidence="2" id="KW-1185">Reference proteome</keyword>
<evidence type="ECO:0000313" key="1">
    <source>
        <dbReference type="EMBL" id="KAL2741750.1"/>
    </source>
</evidence>
<accession>A0ABD2C9M9</accession>
<dbReference type="EMBL" id="JAYRBN010000058">
    <property type="protein sequence ID" value="KAL2741750.1"/>
    <property type="molecule type" value="Genomic_DNA"/>
</dbReference>
<reference evidence="1 2" key="1">
    <citation type="journal article" date="2024" name="Ann. Entomol. Soc. Am.">
        <title>Genomic analyses of the southern and eastern yellowjacket wasps (Hymenoptera: Vespidae) reveal evolutionary signatures of social life.</title>
        <authorList>
            <person name="Catto M.A."/>
            <person name="Caine P.B."/>
            <person name="Orr S.E."/>
            <person name="Hunt B.G."/>
            <person name="Goodisman M.A.D."/>
        </authorList>
    </citation>
    <scope>NUCLEOTIDE SEQUENCE [LARGE SCALE GENOMIC DNA]</scope>
    <source>
        <strain evidence="1">232</strain>
        <tissue evidence="1">Head and thorax</tissue>
    </source>
</reference>
<dbReference type="AlphaFoldDB" id="A0ABD2C9M9"/>
<organism evidence="1 2">
    <name type="scientific">Vespula maculifrons</name>
    <name type="common">Eastern yellow jacket</name>
    <name type="synonym">Wasp</name>
    <dbReference type="NCBI Taxonomy" id="7453"/>
    <lineage>
        <taxon>Eukaryota</taxon>
        <taxon>Metazoa</taxon>
        <taxon>Ecdysozoa</taxon>
        <taxon>Arthropoda</taxon>
        <taxon>Hexapoda</taxon>
        <taxon>Insecta</taxon>
        <taxon>Pterygota</taxon>
        <taxon>Neoptera</taxon>
        <taxon>Endopterygota</taxon>
        <taxon>Hymenoptera</taxon>
        <taxon>Apocrita</taxon>
        <taxon>Aculeata</taxon>
        <taxon>Vespoidea</taxon>
        <taxon>Vespidae</taxon>
        <taxon>Vespinae</taxon>
        <taxon>Vespula</taxon>
    </lineage>
</organism>
<dbReference type="Proteomes" id="UP001607303">
    <property type="component" value="Unassembled WGS sequence"/>
</dbReference>
<evidence type="ECO:0000313" key="2">
    <source>
        <dbReference type="Proteomes" id="UP001607303"/>
    </source>
</evidence>
<proteinExistence type="predicted"/>
<sequence>MEAWSIESILLRCTEQELIEERSFHTKIVMLWKIAGIVYNARIISMSGLNGKRYVGDPRLFTFLFQLLLIRPKDHKHMALDFDWILAYYNCRSCICKQTLHNAYVCT</sequence>
<gene>
    <name evidence="1" type="ORF">V1477_009379</name>
</gene>
<protein>
    <submittedName>
        <fullName evidence="1">Uncharacterized protein</fullName>
    </submittedName>
</protein>
<comment type="caution">
    <text evidence="1">The sequence shown here is derived from an EMBL/GenBank/DDBJ whole genome shotgun (WGS) entry which is preliminary data.</text>
</comment>
<name>A0ABD2C9M9_VESMC</name>